<evidence type="ECO:0000259" key="8">
    <source>
        <dbReference type="Pfam" id="PF03372"/>
    </source>
</evidence>
<feature type="domain" description="Endonuclease/exonuclease/phosphatase" evidence="8">
    <location>
        <begin position="4"/>
        <end position="230"/>
    </location>
</feature>
<dbReference type="PANTHER" id="PTHR22748">
    <property type="entry name" value="AP ENDONUCLEASE"/>
    <property type="match status" value="1"/>
</dbReference>
<name>A0A9E8N7N8_9BACT</name>
<evidence type="ECO:0000256" key="6">
    <source>
        <dbReference type="PIRSR" id="PIRSR604808-2"/>
    </source>
</evidence>
<dbReference type="RefSeq" id="WP_244821155.1">
    <property type="nucleotide sequence ID" value="NZ_CP112998.1"/>
</dbReference>
<keyword evidence="3" id="KW-0378">Hydrolase</keyword>
<dbReference type="GO" id="GO:0046872">
    <property type="term" value="F:metal ion binding"/>
    <property type="evidence" value="ECO:0007669"/>
    <property type="project" value="UniProtKB-KW"/>
</dbReference>
<dbReference type="GO" id="GO:0008081">
    <property type="term" value="F:phosphoric diester hydrolase activity"/>
    <property type="evidence" value="ECO:0007669"/>
    <property type="project" value="TreeGrafter"/>
</dbReference>
<feature type="active site" evidence="5">
    <location>
        <position position="109"/>
    </location>
</feature>
<accession>A0A9E8N7N8</accession>
<protein>
    <submittedName>
        <fullName evidence="9">Exodeoxyribonuclease III</fullName>
    </submittedName>
</protein>
<gene>
    <name evidence="9" type="ORF">ON006_20050</name>
</gene>
<dbReference type="PROSITE" id="PS51435">
    <property type="entry name" value="AP_NUCLEASE_F1_4"/>
    <property type="match status" value="1"/>
</dbReference>
<keyword evidence="6" id="KW-0464">Manganese</keyword>
<dbReference type="GO" id="GO:0003906">
    <property type="term" value="F:DNA-(apurinic or apyrimidinic site) endonuclease activity"/>
    <property type="evidence" value="ECO:0007669"/>
    <property type="project" value="TreeGrafter"/>
</dbReference>
<dbReference type="FunFam" id="3.60.10.10:FF:000026">
    <property type="entry name" value="Exodeoxyribonuclease III"/>
    <property type="match status" value="1"/>
</dbReference>
<dbReference type="SUPFAM" id="SSF56219">
    <property type="entry name" value="DNase I-like"/>
    <property type="match status" value="1"/>
</dbReference>
<dbReference type="Gene3D" id="3.60.10.10">
    <property type="entry name" value="Endonuclease/exonuclease/phosphatase"/>
    <property type="match status" value="1"/>
</dbReference>
<feature type="binding site" evidence="6">
    <location>
        <position position="35"/>
    </location>
    <ligand>
        <name>Mg(2+)</name>
        <dbReference type="ChEBI" id="CHEBI:18420"/>
        <label>1</label>
    </ligand>
</feature>
<dbReference type="Pfam" id="PF03372">
    <property type="entry name" value="Exo_endo_phos"/>
    <property type="match status" value="1"/>
</dbReference>
<evidence type="ECO:0000256" key="3">
    <source>
        <dbReference type="ARBA" id="ARBA00022801"/>
    </source>
</evidence>
<dbReference type="GO" id="GO:0008311">
    <property type="term" value="F:double-stranded DNA 3'-5' DNA exonuclease activity"/>
    <property type="evidence" value="ECO:0007669"/>
    <property type="project" value="TreeGrafter"/>
</dbReference>
<dbReference type="CDD" id="cd10281">
    <property type="entry name" value="Nape_like_AP-endo"/>
    <property type="match status" value="1"/>
</dbReference>
<evidence type="ECO:0000256" key="7">
    <source>
        <dbReference type="PIRSR" id="PIRSR604808-3"/>
    </source>
</evidence>
<dbReference type="NCBIfam" id="TIGR00633">
    <property type="entry name" value="xth"/>
    <property type="match status" value="1"/>
</dbReference>
<evidence type="ECO:0000256" key="1">
    <source>
        <dbReference type="ARBA" id="ARBA00007092"/>
    </source>
</evidence>
<dbReference type="AlphaFoldDB" id="A0A9E8N7N8"/>
<evidence type="ECO:0000256" key="2">
    <source>
        <dbReference type="ARBA" id="ARBA00022723"/>
    </source>
</evidence>
<dbReference type="PANTHER" id="PTHR22748:SF6">
    <property type="entry name" value="DNA-(APURINIC OR APYRIMIDINIC SITE) ENDONUCLEASE"/>
    <property type="match status" value="1"/>
</dbReference>
<feature type="active site" description="Proton acceptor" evidence="5">
    <location>
        <position position="246"/>
    </location>
</feature>
<dbReference type="KEGG" id="dpf:ON006_20050"/>
<dbReference type="EMBL" id="CP112998">
    <property type="protein sequence ID" value="WAC10042.1"/>
    <property type="molecule type" value="Genomic_DNA"/>
</dbReference>
<feature type="binding site" evidence="6">
    <location>
        <position position="246"/>
    </location>
    <ligand>
        <name>Mg(2+)</name>
        <dbReference type="ChEBI" id="CHEBI:18420"/>
        <label>1</label>
    </ligand>
</feature>
<feature type="binding site" evidence="6">
    <location>
        <position position="151"/>
    </location>
    <ligand>
        <name>Mg(2+)</name>
        <dbReference type="ChEBI" id="CHEBI:18420"/>
        <label>1</label>
    </ligand>
</feature>
<feature type="binding site" evidence="6">
    <location>
        <position position="7"/>
    </location>
    <ligand>
        <name>Mg(2+)</name>
        <dbReference type="ChEBI" id="CHEBI:18420"/>
        <label>1</label>
    </ligand>
</feature>
<dbReference type="InterPro" id="IPR004808">
    <property type="entry name" value="AP_endonuc_1"/>
</dbReference>
<feature type="site" description="Important for catalytic activity" evidence="7">
    <location>
        <position position="220"/>
    </location>
</feature>
<keyword evidence="4 6" id="KW-0460">Magnesium</keyword>
<organism evidence="9 10">
    <name type="scientific">Dyadobacter pollutisoli</name>
    <dbReference type="NCBI Taxonomy" id="2910158"/>
    <lineage>
        <taxon>Bacteria</taxon>
        <taxon>Pseudomonadati</taxon>
        <taxon>Bacteroidota</taxon>
        <taxon>Cytophagia</taxon>
        <taxon>Cytophagales</taxon>
        <taxon>Spirosomataceae</taxon>
        <taxon>Dyadobacter</taxon>
    </lineage>
</organism>
<evidence type="ECO:0000256" key="4">
    <source>
        <dbReference type="ARBA" id="ARBA00022842"/>
    </source>
</evidence>
<feature type="active site" description="Proton donor/acceptor" evidence="5">
    <location>
        <position position="149"/>
    </location>
</feature>
<evidence type="ECO:0000313" key="9">
    <source>
        <dbReference type="EMBL" id="WAC10042.1"/>
    </source>
</evidence>
<evidence type="ECO:0000256" key="5">
    <source>
        <dbReference type="PIRSR" id="PIRSR604808-1"/>
    </source>
</evidence>
<dbReference type="NCBIfam" id="TIGR00195">
    <property type="entry name" value="exoDNase_III"/>
    <property type="match status" value="1"/>
</dbReference>
<proteinExistence type="inferred from homology"/>
<dbReference type="GO" id="GO:0006284">
    <property type="term" value="P:base-excision repair"/>
    <property type="evidence" value="ECO:0007669"/>
    <property type="project" value="TreeGrafter"/>
</dbReference>
<dbReference type="Proteomes" id="UP001164653">
    <property type="component" value="Chromosome"/>
</dbReference>
<feature type="site" description="Interaction with DNA substrate" evidence="7">
    <location>
        <position position="246"/>
    </location>
</feature>
<keyword evidence="2 6" id="KW-0479">Metal-binding</keyword>
<dbReference type="InterPro" id="IPR005135">
    <property type="entry name" value="Endo/exonuclease/phosphatase"/>
</dbReference>
<evidence type="ECO:0000313" key="10">
    <source>
        <dbReference type="Proteomes" id="UP001164653"/>
    </source>
</evidence>
<reference evidence="9" key="1">
    <citation type="submission" date="2022-11" db="EMBL/GenBank/DDBJ databases">
        <title>Dyadobacter pollutisoli sp. nov., isolated from plastic dumped soil.</title>
        <authorList>
            <person name="Kim J.M."/>
            <person name="Kim K.R."/>
            <person name="Lee J.K."/>
            <person name="Hao L."/>
            <person name="Jeon C.O."/>
        </authorList>
    </citation>
    <scope>NUCLEOTIDE SEQUENCE</scope>
    <source>
        <strain evidence="9">U1</strain>
    </source>
</reference>
<feature type="site" description="Transition state stabilizer" evidence="7">
    <location>
        <position position="151"/>
    </location>
</feature>
<sequence>MQILTYNLNGIRAALKNGLLEWLSSKSVDILCFQEVKATPDVVDLSGFEALGYELIGWHAAVKKGYSGVAIFSKIKPDQVIAGCSIPAYDTEGRVLRADFGDITLLNCYFPSGTSGEIRQSVKMTFLADFYDWVDELRKERPNLIICGDYNIAHTEIDIHDPVRNKKSSGFLPEERAWMSKWFENGYTDAFRYKNPDLREYSWWTYRAGARANNKGWRIDYISVSNTIKDRIVASRQYNDAVHSDHCPVWLEIE</sequence>
<keyword evidence="10" id="KW-1185">Reference proteome</keyword>
<comment type="cofactor">
    <cofactor evidence="6">
        <name>Mg(2+)</name>
        <dbReference type="ChEBI" id="CHEBI:18420"/>
    </cofactor>
    <cofactor evidence="6">
        <name>Mn(2+)</name>
        <dbReference type="ChEBI" id="CHEBI:29035"/>
    </cofactor>
    <text evidence="6">Probably binds two magnesium or manganese ions per subunit.</text>
</comment>
<feature type="binding site" evidence="6">
    <location>
        <position position="149"/>
    </location>
    <ligand>
        <name>Mg(2+)</name>
        <dbReference type="ChEBI" id="CHEBI:18420"/>
        <label>1</label>
    </ligand>
</feature>
<feature type="binding site" evidence="6">
    <location>
        <position position="245"/>
    </location>
    <ligand>
        <name>Mg(2+)</name>
        <dbReference type="ChEBI" id="CHEBI:18420"/>
        <label>1</label>
    </ligand>
</feature>
<comment type="similarity">
    <text evidence="1">Belongs to the DNA repair enzymes AP/ExoA family.</text>
</comment>
<dbReference type="InterPro" id="IPR036691">
    <property type="entry name" value="Endo/exonu/phosph_ase_sf"/>
</dbReference>